<keyword evidence="7" id="KW-0224">Dipeptidase</keyword>
<dbReference type="CDD" id="cd03888">
    <property type="entry name" value="M20_PepV"/>
    <property type="match status" value="1"/>
</dbReference>
<dbReference type="SUPFAM" id="SSF53187">
    <property type="entry name" value="Zn-dependent exopeptidases"/>
    <property type="match status" value="1"/>
</dbReference>
<dbReference type="NCBIfam" id="NF005591">
    <property type="entry name" value="PRK07318.1"/>
    <property type="match status" value="1"/>
</dbReference>
<keyword evidence="4" id="KW-0479">Metal-binding</keyword>
<dbReference type="OrthoDB" id="9761532at2"/>
<dbReference type="PANTHER" id="PTHR43808:SF31">
    <property type="entry name" value="N-ACETYL-L-CITRULLINE DEACETYLASE"/>
    <property type="match status" value="1"/>
</dbReference>
<dbReference type="STRING" id="321763.SAMN04488692_10681"/>
<dbReference type="InterPro" id="IPR011650">
    <property type="entry name" value="Peptidase_M20_dimer"/>
</dbReference>
<organism evidence="10 11">
    <name type="scientific">Halarsenatibacter silvermanii</name>
    <dbReference type="NCBI Taxonomy" id="321763"/>
    <lineage>
        <taxon>Bacteria</taxon>
        <taxon>Bacillati</taxon>
        <taxon>Bacillota</taxon>
        <taxon>Clostridia</taxon>
        <taxon>Halanaerobiales</taxon>
        <taxon>Halarsenatibacteraceae</taxon>
        <taxon>Halarsenatibacter</taxon>
    </lineage>
</organism>
<evidence type="ECO:0000313" key="10">
    <source>
        <dbReference type="EMBL" id="SDL62043.1"/>
    </source>
</evidence>
<dbReference type="GO" id="GO:0006508">
    <property type="term" value="P:proteolysis"/>
    <property type="evidence" value="ECO:0007669"/>
    <property type="project" value="UniProtKB-KW"/>
</dbReference>
<dbReference type="Proteomes" id="UP000199476">
    <property type="component" value="Unassembled WGS sequence"/>
</dbReference>
<evidence type="ECO:0000256" key="5">
    <source>
        <dbReference type="ARBA" id="ARBA00022801"/>
    </source>
</evidence>
<proteinExistence type="inferred from homology"/>
<dbReference type="NCBIfam" id="TIGR01887">
    <property type="entry name" value="dipeptidaselike"/>
    <property type="match status" value="1"/>
</dbReference>
<dbReference type="AlphaFoldDB" id="A0A1G9LJM6"/>
<dbReference type="Pfam" id="PF07687">
    <property type="entry name" value="M20_dimer"/>
    <property type="match status" value="1"/>
</dbReference>
<dbReference type="GO" id="GO:0016805">
    <property type="term" value="F:dipeptidase activity"/>
    <property type="evidence" value="ECO:0007669"/>
    <property type="project" value="UniProtKB-KW"/>
</dbReference>
<keyword evidence="11" id="KW-1185">Reference proteome</keyword>
<evidence type="ECO:0000313" key="11">
    <source>
        <dbReference type="Proteomes" id="UP000199476"/>
    </source>
</evidence>
<sequence length="481" mass="52819">MEFADLEEIIHKYREDMISALKKLVSYESVEGESQPGSPFGEEVAACLEEALNISEDLGLETKNYEGYAGAVEIGEGEDLLGILCHLDVVPAGSDWSYPPFEAIEADDRIYGRGTLDNKGPAVGAIFALKALKELDIELDKRVRVILGTNEESGFAGIKYYRENAEIPELAFSPDAVFPAIHAEKGILIFDLVSEYDNRGNNSSKAADLSGEVKLVDIEGGEAPNMVPDRCRARLKGDFDYLLQEVESANECRPEDIRLELNRGDEYFHLIQYGVAAHGSKPQDGKNAVSYLMAFLDALNLVNDNLSRFCSSYNELIGLDYLGKNIGCALKDDVSGNLVFNVGKIKADDNRSSLTVNIRYPVKETAEKVYEGIENKIADHGLKLVKKEHKEPLFVDKDDPLVETLMRVYNNITGEEAEPIAIGGGTYARSMPKAVAFGPLFPGESELAHQKDEFIKIESLLKNAAIYACAIAELASDTKLG</sequence>
<comment type="cofactor">
    <cofactor evidence="1">
        <name>Zn(2+)</name>
        <dbReference type="ChEBI" id="CHEBI:29105"/>
    </cofactor>
</comment>
<evidence type="ECO:0000256" key="6">
    <source>
        <dbReference type="ARBA" id="ARBA00022833"/>
    </source>
</evidence>
<evidence type="ECO:0000256" key="8">
    <source>
        <dbReference type="ARBA" id="ARBA00023049"/>
    </source>
</evidence>
<evidence type="ECO:0000256" key="1">
    <source>
        <dbReference type="ARBA" id="ARBA00001947"/>
    </source>
</evidence>
<reference evidence="10 11" key="1">
    <citation type="submission" date="2016-10" db="EMBL/GenBank/DDBJ databases">
        <authorList>
            <person name="de Groot N.N."/>
        </authorList>
    </citation>
    <scope>NUCLEOTIDE SEQUENCE [LARGE SCALE GENOMIC DNA]</scope>
    <source>
        <strain evidence="10 11">SLAS-1</strain>
    </source>
</reference>
<dbReference type="GO" id="GO:0008237">
    <property type="term" value="F:metallopeptidase activity"/>
    <property type="evidence" value="ECO:0007669"/>
    <property type="project" value="UniProtKB-KW"/>
</dbReference>
<gene>
    <name evidence="10" type="ORF">SAMN04488692_10681</name>
</gene>
<keyword evidence="8" id="KW-0482">Metalloprotease</keyword>
<accession>A0A1G9LJM6</accession>
<dbReference type="InterPro" id="IPR002933">
    <property type="entry name" value="Peptidase_M20"/>
</dbReference>
<dbReference type="EMBL" id="FNGO01000006">
    <property type="protein sequence ID" value="SDL62043.1"/>
    <property type="molecule type" value="Genomic_DNA"/>
</dbReference>
<keyword evidence="6" id="KW-0862">Zinc</keyword>
<keyword evidence="5" id="KW-0378">Hydrolase</keyword>
<evidence type="ECO:0000256" key="2">
    <source>
        <dbReference type="ARBA" id="ARBA00006247"/>
    </source>
</evidence>
<dbReference type="Gene3D" id="3.30.70.360">
    <property type="match status" value="2"/>
</dbReference>
<dbReference type="Gene3D" id="3.40.630.10">
    <property type="entry name" value="Zn peptidases"/>
    <property type="match status" value="1"/>
</dbReference>
<evidence type="ECO:0000259" key="9">
    <source>
        <dbReference type="Pfam" id="PF07687"/>
    </source>
</evidence>
<dbReference type="Pfam" id="PF01546">
    <property type="entry name" value="Peptidase_M20"/>
    <property type="match status" value="1"/>
</dbReference>
<evidence type="ECO:0000256" key="4">
    <source>
        <dbReference type="ARBA" id="ARBA00022723"/>
    </source>
</evidence>
<dbReference type="PANTHER" id="PTHR43808">
    <property type="entry name" value="ACETYLORNITHINE DEACETYLASE"/>
    <property type="match status" value="1"/>
</dbReference>
<dbReference type="GO" id="GO:0006526">
    <property type="term" value="P:L-arginine biosynthetic process"/>
    <property type="evidence" value="ECO:0007669"/>
    <property type="project" value="TreeGrafter"/>
</dbReference>
<evidence type="ECO:0000256" key="3">
    <source>
        <dbReference type="ARBA" id="ARBA00022670"/>
    </source>
</evidence>
<protein>
    <submittedName>
        <fullName evidence="10">Succinyl-diaminopimelate desuccinylase</fullName>
    </submittedName>
</protein>
<name>A0A1G9LJM6_9FIRM</name>
<dbReference type="InterPro" id="IPR050072">
    <property type="entry name" value="Peptidase_M20A"/>
</dbReference>
<dbReference type="InterPro" id="IPR036264">
    <property type="entry name" value="Bact_exopeptidase_dim_dom"/>
</dbReference>
<dbReference type="GO" id="GO:0008777">
    <property type="term" value="F:acetylornithine deacetylase activity"/>
    <property type="evidence" value="ECO:0007669"/>
    <property type="project" value="TreeGrafter"/>
</dbReference>
<dbReference type="SUPFAM" id="SSF55031">
    <property type="entry name" value="Bacterial exopeptidase dimerisation domain"/>
    <property type="match status" value="1"/>
</dbReference>
<dbReference type="GO" id="GO:0008270">
    <property type="term" value="F:zinc ion binding"/>
    <property type="evidence" value="ECO:0007669"/>
    <property type="project" value="InterPro"/>
</dbReference>
<dbReference type="RefSeq" id="WP_089759167.1">
    <property type="nucleotide sequence ID" value="NZ_FNGO01000006.1"/>
</dbReference>
<keyword evidence="3" id="KW-0645">Protease</keyword>
<feature type="domain" description="Peptidase M20 dimerisation" evidence="9">
    <location>
        <begin position="267"/>
        <end position="382"/>
    </location>
</feature>
<dbReference type="InterPro" id="IPR010964">
    <property type="entry name" value="M20A_pepV-rel"/>
</dbReference>
<comment type="similarity">
    <text evidence="2">Belongs to the peptidase M20A family.</text>
</comment>
<evidence type="ECO:0000256" key="7">
    <source>
        <dbReference type="ARBA" id="ARBA00022997"/>
    </source>
</evidence>